<name>A0A6G1LLK7_9PEZI</name>
<feature type="domain" description="CCHC-type" evidence="9">
    <location>
        <begin position="431"/>
        <end position="447"/>
    </location>
</feature>
<evidence type="ECO:0000259" key="9">
    <source>
        <dbReference type="PROSITE" id="PS50158"/>
    </source>
</evidence>
<feature type="region of interest" description="Disordered" evidence="8">
    <location>
        <begin position="306"/>
        <end position="381"/>
    </location>
</feature>
<dbReference type="Proteomes" id="UP000799436">
    <property type="component" value="Unassembled WGS sequence"/>
</dbReference>
<evidence type="ECO:0000256" key="8">
    <source>
        <dbReference type="SAM" id="MobiDB-lite"/>
    </source>
</evidence>
<keyword evidence="3" id="KW-0677">Repeat</keyword>
<dbReference type="GO" id="GO:0003723">
    <property type="term" value="F:RNA binding"/>
    <property type="evidence" value="ECO:0007669"/>
    <property type="project" value="TreeGrafter"/>
</dbReference>
<keyword evidence="2" id="KW-0479">Metal-binding</keyword>
<dbReference type="PROSITE" id="PS50158">
    <property type="entry name" value="ZF_CCHC"/>
    <property type="match status" value="2"/>
</dbReference>
<keyword evidence="11" id="KW-1185">Reference proteome</keyword>
<evidence type="ECO:0000313" key="11">
    <source>
        <dbReference type="Proteomes" id="UP000799436"/>
    </source>
</evidence>
<dbReference type="GO" id="GO:0071035">
    <property type="term" value="P:nuclear polyadenylation-dependent rRNA catabolic process"/>
    <property type="evidence" value="ECO:0007669"/>
    <property type="project" value="TreeGrafter"/>
</dbReference>
<dbReference type="InterPro" id="IPR001878">
    <property type="entry name" value="Znf_CCHC"/>
</dbReference>
<dbReference type="InterPro" id="IPR036875">
    <property type="entry name" value="Znf_CCHC_sf"/>
</dbReference>
<evidence type="ECO:0000256" key="7">
    <source>
        <dbReference type="PROSITE-ProRule" id="PRU00047"/>
    </source>
</evidence>
<feature type="compositionally biased region" description="Polar residues" evidence="8">
    <location>
        <begin position="583"/>
        <end position="592"/>
    </location>
</feature>
<dbReference type="GO" id="GO:0071036">
    <property type="term" value="P:nuclear polyadenylation-dependent snoRNA catabolic process"/>
    <property type="evidence" value="ECO:0007669"/>
    <property type="project" value="TreeGrafter"/>
</dbReference>
<proteinExistence type="predicted"/>
<keyword evidence="4 7" id="KW-0863">Zinc-finger</keyword>
<organism evidence="10 11">
    <name type="scientific">Teratosphaeria nubilosa</name>
    <dbReference type="NCBI Taxonomy" id="161662"/>
    <lineage>
        <taxon>Eukaryota</taxon>
        <taxon>Fungi</taxon>
        <taxon>Dikarya</taxon>
        <taxon>Ascomycota</taxon>
        <taxon>Pezizomycotina</taxon>
        <taxon>Dothideomycetes</taxon>
        <taxon>Dothideomycetidae</taxon>
        <taxon>Mycosphaerellales</taxon>
        <taxon>Teratosphaeriaceae</taxon>
        <taxon>Teratosphaeria</taxon>
    </lineage>
</organism>
<evidence type="ECO:0000313" key="10">
    <source>
        <dbReference type="EMBL" id="KAF2773787.1"/>
    </source>
</evidence>
<gene>
    <name evidence="10" type="ORF">EJ03DRAFT_323169</name>
</gene>
<feature type="region of interest" description="Disordered" evidence="8">
    <location>
        <begin position="1"/>
        <end position="138"/>
    </location>
</feature>
<dbReference type="GO" id="GO:0071031">
    <property type="term" value="P:nuclear mRNA surveillance of mRNA 3'-end processing"/>
    <property type="evidence" value="ECO:0007669"/>
    <property type="project" value="TreeGrafter"/>
</dbReference>
<dbReference type="PANTHER" id="PTHR46543">
    <property type="entry name" value="ZINC FINGER CCHC DOMAIN-CONTAINING PROTEIN 7"/>
    <property type="match status" value="1"/>
</dbReference>
<dbReference type="GO" id="GO:0071038">
    <property type="term" value="P:TRAMP-dependent tRNA surveillance pathway"/>
    <property type="evidence" value="ECO:0007669"/>
    <property type="project" value="TreeGrafter"/>
</dbReference>
<feature type="region of interest" description="Disordered" evidence="8">
    <location>
        <begin position="576"/>
        <end position="600"/>
    </location>
</feature>
<dbReference type="InterPro" id="IPR051644">
    <property type="entry name" value="TRAMP_AT-DNA-binding"/>
</dbReference>
<feature type="compositionally biased region" description="Polar residues" evidence="8">
    <location>
        <begin position="112"/>
        <end position="133"/>
    </location>
</feature>
<feature type="compositionally biased region" description="Basic and acidic residues" evidence="8">
    <location>
        <begin position="88"/>
        <end position="97"/>
    </location>
</feature>
<evidence type="ECO:0000256" key="1">
    <source>
        <dbReference type="ARBA" id="ARBA00004123"/>
    </source>
</evidence>
<feature type="compositionally biased region" description="Basic and acidic residues" evidence="8">
    <location>
        <begin position="315"/>
        <end position="327"/>
    </location>
</feature>
<evidence type="ECO:0000256" key="6">
    <source>
        <dbReference type="ARBA" id="ARBA00023242"/>
    </source>
</evidence>
<dbReference type="GO" id="GO:0071037">
    <property type="term" value="P:nuclear polyadenylation-dependent snRNA catabolic process"/>
    <property type="evidence" value="ECO:0007669"/>
    <property type="project" value="TreeGrafter"/>
</dbReference>
<feature type="domain" description="CCHC-type" evidence="9">
    <location>
        <begin position="536"/>
        <end position="551"/>
    </location>
</feature>
<accession>A0A6G1LLK7</accession>
<feature type="compositionally biased region" description="Polar residues" evidence="8">
    <location>
        <begin position="1"/>
        <end position="18"/>
    </location>
</feature>
<evidence type="ECO:0000256" key="3">
    <source>
        <dbReference type="ARBA" id="ARBA00022737"/>
    </source>
</evidence>
<dbReference type="GO" id="GO:0031499">
    <property type="term" value="C:TRAMP complex"/>
    <property type="evidence" value="ECO:0007669"/>
    <property type="project" value="TreeGrafter"/>
</dbReference>
<dbReference type="SUPFAM" id="SSF57756">
    <property type="entry name" value="Retrovirus zinc finger-like domains"/>
    <property type="match status" value="2"/>
</dbReference>
<dbReference type="Gene3D" id="4.10.60.10">
    <property type="entry name" value="Zinc finger, CCHC-type"/>
    <property type="match status" value="2"/>
</dbReference>
<comment type="subcellular location">
    <subcellularLocation>
        <location evidence="1">Nucleus</location>
    </subcellularLocation>
</comment>
<keyword evidence="5" id="KW-0862">Zinc</keyword>
<dbReference type="GO" id="GO:0071039">
    <property type="term" value="P:nuclear polyadenylation-dependent CUT catabolic process"/>
    <property type="evidence" value="ECO:0007669"/>
    <property type="project" value="TreeGrafter"/>
</dbReference>
<evidence type="ECO:0000256" key="2">
    <source>
        <dbReference type="ARBA" id="ARBA00022723"/>
    </source>
</evidence>
<evidence type="ECO:0000256" key="4">
    <source>
        <dbReference type="ARBA" id="ARBA00022771"/>
    </source>
</evidence>
<evidence type="ECO:0000256" key="5">
    <source>
        <dbReference type="ARBA" id="ARBA00022833"/>
    </source>
</evidence>
<dbReference type="PANTHER" id="PTHR46543:SF1">
    <property type="entry name" value="ZINC FINGER CCHC DOMAIN-CONTAINING PROTEIN 7"/>
    <property type="match status" value="1"/>
</dbReference>
<reference evidence="10" key="1">
    <citation type="journal article" date="2020" name="Stud. Mycol.">
        <title>101 Dothideomycetes genomes: a test case for predicting lifestyles and emergence of pathogens.</title>
        <authorList>
            <person name="Haridas S."/>
            <person name="Albert R."/>
            <person name="Binder M."/>
            <person name="Bloem J."/>
            <person name="Labutti K."/>
            <person name="Salamov A."/>
            <person name="Andreopoulos B."/>
            <person name="Baker S."/>
            <person name="Barry K."/>
            <person name="Bills G."/>
            <person name="Bluhm B."/>
            <person name="Cannon C."/>
            <person name="Castanera R."/>
            <person name="Culley D."/>
            <person name="Daum C."/>
            <person name="Ezra D."/>
            <person name="Gonzalez J."/>
            <person name="Henrissat B."/>
            <person name="Kuo A."/>
            <person name="Liang C."/>
            <person name="Lipzen A."/>
            <person name="Lutzoni F."/>
            <person name="Magnuson J."/>
            <person name="Mondo S."/>
            <person name="Nolan M."/>
            <person name="Ohm R."/>
            <person name="Pangilinan J."/>
            <person name="Park H.-J."/>
            <person name="Ramirez L."/>
            <person name="Alfaro M."/>
            <person name="Sun H."/>
            <person name="Tritt A."/>
            <person name="Yoshinaga Y."/>
            <person name="Zwiers L.-H."/>
            <person name="Turgeon B."/>
            <person name="Goodwin S."/>
            <person name="Spatafora J."/>
            <person name="Crous P."/>
            <person name="Grigoriev I."/>
        </authorList>
    </citation>
    <scope>NUCLEOTIDE SEQUENCE</scope>
    <source>
        <strain evidence="10">CBS 116005</strain>
    </source>
</reference>
<sequence length="600" mass="66477">MSGSGNIDNIIENPSASAAHQKARNLGQSFVMDEPEESRTAALGRKRKKGGDLHSQLAADKRRRLSAGDRSDGDDDWADDSMSISERSSNHGSKESGEVSSGDDEQDDYARASSSNAQISSTKPRASHISISSDDNDVTIIPPPASAKAKRPYTLTLDQVQPAPFRKFIEKEMQNYGEGASVEAIVRLIIRRGKGYVKPARKFIAEWDAMIQANSQESQAYRFVPPQDVNGIQKAFQKGLFSRAMGPMDMMHKPGLRKHLESLGTKPIDILPTLCKIANHGAAFCTQAKAVLCDFSMVNYIGSDTSAPTAGASVQKDRKQTKPERTMSARPRQSVVFEAPSVGEAPDAEMEDQVPALNHDNEESSDDDPSVGDSPMRESHDYGSLARDAAGFTPLNGRDPPPLVHMHDISEEEQLLQYRYYRISQPDDLVRCLYCGELGHIEDDCPEHICRHCGVYGDHFSYNCPKYSKCSRCRQRGHATSTCRNRLAQPGGKNDPCDVCGRVGHIEEECARLWCSFTIKDEKIVKVPESQITKACYNCGRSDHFGDDCPRLPDYARGSQDGRVWSDSNAKRFAQVEQEPARQYSNGHSYQMAQLDDMRD</sequence>
<dbReference type="SMART" id="SM00343">
    <property type="entry name" value="ZnF_C2HC"/>
    <property type="match status" value="5"/>
</dbReference>
<dbReference type="Pfam" id="PF00098">
    <property type="entry name" value="zf-CCHC"/>
    <property type="match status" value="2"/>
</dbReference>
<dbReference type="OrthoDB" id="7608935at2759"/>
<dbReference type="EMBL" id="ML995809">
    <property type="protein sequence ID" value="KAF2773787.1"/>
    <property type="molecule type" value="Genomic_DNA"/>
</dbReference>
<protein>
    <recommendedName>
        <fullName evidence="9">CCHC-type domain-containing protein</fullName>
    </recommendedName>
</protein>
<dbReference type="AlphaFoldDB" id="A0A6G1LLK7"/>
<keyword evidence="6" id="KW-0539">Nucleus</keyword>
<dbReference type="GO" id="GO:0008270">
    <property type="term" value="F:zinc ion binding"/>
    <property type="evidence" value="ECO:0007669"/>
    <property type="project" value="UniProtKB-KW"/>
</dbReference>